<feature type="compositionally biased region" description="Acidic residues" evidence="1">
    <location>
        <begin position="425"/>
        <end position="436"/>
    </location>
</feature>
<keyword evidence="3" id="KW-1185">Reference proteome</keyword>
<feature type="compositionally biased region" description="Basic and acidic residues" evidence="1">
    <location>
        <begin position="366"/>
        <end position="389"/>
    </location>
</feature>
<evidence type="ECO:0000256" key="1">
    <source>
        <dbReference type="SAM" id="MobiDB-lite"/>
    </source>
</evidence>
<reference evidence="3" key="1">
    <citation type="submission" date="2013-09" db="EMBL/GenBank/DDBJ databases">
        <title>The Genome Sequence of Anopheles maculatus species B.</title>
        <authorList>
            <consortium name="The Broad Institute Genomics Platform"/>
            <person name="Neafsey D.E."/>
            <person name="Besansky N."/>
            <person name="Howell P."/>
            <person name="Walton C."/>
            <person name="Young S.K."/>
            <person name="Zeng Q."/>
            <person name="Gargeya S."/>
            <person name="Fitzgerald M."/>
            <person name="Haas B."/>
            <person name="Abouelleil A."/>
            <person name="Allen A.W."/>
            <person name="Alvarado L."/>
            <person name="Arachchi H.M."/>
            <person name="Berlin A.M."/>
            <person name="Chapman S.B."/>
            <person name="Gainer-Dewar J."/>
            <person name="Goldberg J."/>
            <person name="Griggs A."/>
            <person name="Gujja S."/>
            <person name="Hansen M."/>
            <person name="Howarth C."/>
            <person name="Imamovic A."/>
            <person name="Ireland A."/>
            <person name="Larimer J."/>
            <person name="McCowan C."/>
            <person name="Murphy C."/>
            <person name="Pearson M."/>
            <person name="Poon T.W."/>
            <person name="Priest M."/>
            <person name="Roberts A."/>
            <person name="Saif S."/>
            <person name="Shea T."/>
            <person name="Sisk P."/>
            <person name="Sykes S."/>
            <person name="Wortman J."/>
            <person name="Nusbaum C."/>
            <person name="Birren B."/>
        </authorList>
    </citation>
    <scope>NUCLEOTIDE SEQUENCE [LARGE SCALE GENOMIC DNA]</scope>
    <source>
        <strain evidence="3">maculatus3</strain>
    </source>
</reference>
<feature type="compositionally biased region" description="Basic and acidic residues" evidence="1">
    <location>
        <begin position="437"/>
        <end position="449"/>
    </location>
</feature>
<feature type="region of interest" description="Disordered" evidence="1">
    <location>
        <begin position="366"/>
        <end position="449"/>
    </location>
</feature>
<dbReference type="VEuPathDB" id="VectorBase:AMAM000804"/>
<accession>A0A182S6S6</accession>
<dbReference type="Proteomes" id="UP000075901">
    <property type="component" value="Unassembled WGS sequence"/>
</dbReference>
<name>A0A182S6S6_9DIPT</name>
<dbReference type="EnsemblMetazoa" id="AMAM000804-RA">
    <property type="protein sequence ID" value="AMAM000804-PA"/>
    <property type="gene ID" value="AMAM000804"/>
</dbReference>
<evidence type="ECO:0000313" key="3">
    <source>
        <dbReference type="Proteomes" id="UP000075901"/>
    </source>
</evidence>
<dbReference type="AlphaFoldDB" id="A0A182S6S6"/>
<evidence type="ECO:0000313" key="2">
    <source>
        <dbReference type="EnsemblMetazoa" id="AMAM000804-PA"/>
    </source>
</evidence>
<reference evidence="2" key="2">
    <citation type="submission" date="2020-05" db="UniProtKB">
        <authorList>
            <consortium name="EnsemblMetazoa"/>
        </authorList>
    </citation>
    <scope>IDENTIFICATION</scope>
    <source>
        <strain evidence="2">maculatus3</strain>
    </source>
</reference>
<sequence>MENSCAQHKATCYEPFPHDLPALDTVPSLEAELRQGAKERLASNKLKAQQKWSEKRRIVPTVCQLVYPSPPKFRKCQHSGNFVLDRAVLKPADHIDFIARPKAVIPQKRPHYVLHKLSSATNRIKTLARPGTSHVKATLEQYGAKLSPKQKQHLQSLLEPKPFVTIMESIGYAKQQRSDDAMWRRHFTKQERKLLHKIHYWEIQILRETMETLSKKLREFYLSEVPISLTEEAERISRVVLRCICRFLDIIIPAGNNESTAKEHDVIDDFYVEFSQKVGIWIWKMMEQTGLTFDKQKSFSYVRKSESFVSVNSSVFELPVSGAEVVDSKLDPLSILSLELVYDCLDEAVLTVEKGISERRNSVCIESEDKSEKEEQIPTETDESRENSDTSHAVDIGAVTDDNIQGEDQTLEDLDDHVKVIENIPTDETDEETVDPDTDKQEEEKPPQT</sequence>
<protein>
    <submittedName>
        <fullName evidence="2">Uncharacterized protein</fullName>
    </submittedName>
</protein>
<organism evidence="2 3">
    <name type="scientific">Anopheles maculatus</name>
    <dbReference type="NCBI Taxonomy" id="74869"/>
    <lineage>
        <taxon>Eukaryota</taxon>
        <taxon>Metazoa</taxon>
        <taxon>Ecdysozoa</taxon>
        <taxon>Arthropoda</taxon>
        <taxon>Hexapoda</taxon>
        <taxon>Insecta</taxon>
        <taxon>Pterygota</taxon>
        <taxon>Neoptera</taxon>
        <taxon>Endopterygota</taxon>
        <taxon>Diptera</taxon>
        <taxon>Nematocera</taxon>
        <taxon>Culicoidea</taxon>
        <taxon>Culicidae</taxon>
        <taxon>Anophelinae</taxon>
        <taxon>Anopheles</taxon>
        <taxon>Anopheles maculatus group</taxon>
    </lineage>
</organism>
<proteinExistence type="predicted"/>